<keyword evidence="1" id="KW-0175">Coiled coil</keyword>
<dbReference type="GO" id="GO:0016192">
    <property type="term" value="P:vesicle-mediated transport"/>
    <property type="evidence" value="ECO:0007669"/>
    <property type="project" value="InterPro"/>
</dbReference>
<dbReference type="PANTHER" id="PTHR12761">
    <property type="entry name" value="HERMANSKY-PUDLAK SYNDROME PROTEIN 1"/>
    <property type="match status" value="1"/>
</dbReference>
<gene>
    <name evidence="4" type="ORF">GWI33_002354</name>
</gene>
<proteinExistence type="predicted"/>
<dbReference type="GO" id="GO:0031085">
    <property type="term" value="C:BLOC-3 complex"/>
    <property type="evidence" value="ECO:0007669"/>
    <property type="project" value="TreeGrafter"/>
</dbReference>
<dbReference type="Proteomes" id="UP000625711">
    <property type="component" value="Unassembled WGS sequence"/>
</dbReference>
<evidence type="ECO:0000313" key="5">
    <source>
        <dbReference type="Proteomes" id="UP000625711"/>
    </source>
</evidence>
<evidence type="ECO:0008006" key="6">
    <source>
        <dbReference type="Google" id="ProtNLM"/>
    </source>
</evidence>
<protein>
    <recommendedName>
        <fullName evidence="6">Hermansky-Pudlak syndrome 1</fullName>
    </recommendedName>
</protein>
<dbReference type="OrthoDB" id="10255234at2759"/>
<organism evidence="4 5">
    <name type="scientific">Rhynchophorus ferrugineus</name>
    <name type="common">Red palm weevil</name>
    <name type="synonym">Curculio ferrugineus</name>
    <dbReference type="NCBI Taxonomy" id="354439"/>
    <lineage>
        <taxon>Eukaryota</taxon>
        <taxon>Metazoa</taxon>
        <taxon>Ecdysozoa</taxon>
        <taxon>Arthropoda</taxon>
        <taxon>Hexapoda</taxon>
        <taxon>Insecta</taxon>
        <taxon>Pterygota</taxon>
        <taxon>Neoptera</taxon>
        <taxon>Endopterygota</taxon>
        <taxon>Coleoptera</taxon>
        <taxon>Polyphaga</taxon>
        <taxon>Cucujiformia</taxon>
        <taxon>Curculionidae</taxon>
        <taxon>Dryophthorinae</taxon>
        <taxon>Rhynchophorus</taxon>
    </lineage>
</organism>
<feature type="coiled-coil region" evidence="1">
    <location>
        <begin position="215"/>
        <end position="242"/>
    </location>
</feature>
<accession>A0A834IKD2</accession>
<dbReference type="GO" id="GO:0005085">
    <property type="term" value="F:guanyl-nucleotide exchange factor activity"/>
    <property type="evidence" value="ECO:0007669"/>
    <property type="project" value="TreeGrafter"/>
</dbReference>
<dbReference type="Pfam" id="PF19038">
    <property type="entry name" value="Fuz_longin_3"/>
    <property type="match status" value="1"/>
</dbReference>
<feature type="domain" description="FUZ/MON1/HPS1 second Longin" evidence="2">
    <location>
        <begin position="103"/>
        <end position="190"/>
    </location>
</feature>
<evidence type="ECO:0000259" key="3">
    <source>
        <dbReference type="Pfam" id="PF19038"/>
    </source>
</evidence>
<dbReference type="EMBL" id="JAACXV010000165">
    <property type="protein sequence ID" value="KAF7282564.1"/>
    <property type="molecule type" value="Genomic_DNA"/>
</dbReference>
<evidence type="ECO:0000259" key="2">
    <source>
        <dbReference type="Pfam" id="PF19037"/>
    </source>
</evidence>
<dbReference type="PANTHER" id="PTHR12761:SF1">
    <property type="entry name" value="BLOC-3 COMPLEX MEMBER HPS1"/>
    <property type="match status" value="1"/>
</dbReference>
<evidence type="ECO:0000313" key="4">
    <source>
        <dbReference type="EMBL" id="KAF7282564.1"/>
    </source>
</evidence>
<dbReference type="InterPro" id="IPR043970">
    <property type="entry name" value="FUZ/MON1/HPS1_longin_3"/>
</dbReference>
<keyword evidence="5" id="KW-1185">Reference proteome</keyword>
<name>A0A834IKD2_RHYFE</name>
<dbReference type="InterPro" id="IPR026053">
    <property type="entry name" value="HPS1"/>
</dbReference>
<dbReference type="AlphaFoldDB" id="A0A834IKD2"/>
<dbReference type="InterPro" id="IPR043971">
    <property type="entry name" value="FUZ/MON1/HPS1_longin_2"/>
</dbReference>
<comment type="caution">
    <text evidence="4">The sequence shown here is derived from an EMBL/GenBank/DDBJ whole genome shotgun (WGS) entry which is preliminary data.</text>
</comment>
<reference evidence="4" key="1">
    <citation type="submission" date="2020-08" db="EMBL/GenBank/DDBJ databases">
        <title>Genome sequencing and assembly of the red palm weevil Rhynchophorus ferrugineus.</title>
        <authorList>
            <person name="Dias G.B."/>
            <person name="Bergman C.M."/>
            <person name="Manee M."/>
        </authorList>
    </citation>
    <scope>NUCLEOTIDE SEQUENCE</scope>
    <source>
        <strain evidence="4">AA-2017</strain>
        <tissue evidence="4">Whole larva</tissue>
    </source>
</reference>
<feature type="domain" description="FUZ/MON1/HPS1 third Longin" evidence="3">
    <location>
        <begin position="354"/>
        <end position="498"/>
    </location>
</feature>
<dbReference type="Pfam" id="PF19037">
    <property type="entry name" value="Fuz_longin_2"/>
    <property type="match status" value="1"/>
</dbReference>
<sequence length="509" mass="58645">MQCQFGNTYTAMQFQDDLKIYFTEYMGYLFLNISNGNIEGFIEKCVVFARYVCGPDIYQLHIEDSKADLLCSLLDQWLELHSHSQSVYVEAIEQLVVNTQQDCSKVHALLLVEDKLLSLYSSVNASQLSSVDTLFSIILTQTKEKTETITSRQILLAGSDDDPKCIPHVVHIIHLVENVFLLYIFELGYTAVSATLYENFYHLHALQQVQIQRDKDTIQLAFENLELAVKRLNDNVKKIRNTSIETYHKQLMKQWDIIKGKYKDYLKTTQNDAILRAETLLHSYLGDLKEFYNLVSGSDSLMGTTKNYVINIIPKLKADLIIFTNFFQVKGVKNFELGSRNSLTINKYMEDFPGLVHFIYIDRNTHRMTAPTLDMNAEKADFMRKKIWNMMSFAHTHLRQGHTSIIWRDMTFSYGYFLWFENQGGSPIKIPTNSTAIVFRTPGILDNDYFLKLKKTLLPKSSPTKIKCYELFCVHLGLTTPAGLLDQARKLAATVWELKGFPTHAIDFL</sequence>
<evidence type="ECO:0000256" key="1">
    <source>
        <dbReference type="SAM" id="Coils"/>
    </source>
</evidence>